<reference evidence="9 10" key="1">
    <citation type="submission" date="2021-02" db="EMBL/GenBank/DDBJ databases">
        <title>Taxonomically Unique Crown Gall-Associated Xanthomonas Stains Have Deficiency in Virulence Repertories.</title>
        <authorList>
            <person name="Mafakheri H."/>
            <person name="Taghavi S.M."/>
            <person name="Dimkic I."/>
            <person name="Nemanja K."/>
            <person name="Osdaghi E."/>
        </authorList>
    </citation>
    <scope>NUCLEOTIDE SEQUENCE [LARGE SCALE GENOMIC DNA]</scope>
    <source>
        <strain evidence="9 10">FX4</strain>
    </source>
</reference>
<keyword evidence="5 6" id="KW-0472">Membrane</keyword>
<feature type="domain" description="MacB-like periplasmic core" evidence="8">
    <location>
        <begin position="69"/>
        <end position="275"/>
    </location>
</feature>
<evidence type="ECO:0000256" key="5">
    <source>
        <dbReference type="ARBA" id="ARBA00023136"/>
    </source>
</evidence>
<comment type="subcellular location">
    <subcellularLocation>
        <location evidence="1">Cell membrane</location>
        <topology evidence="1">Multi-pass membrane protein</topology>
    </subcellularLocation>
</comment>
<evidence type="ECO:0000259" key="8">
    <source>
        <dbReference type="Pfam" id="PF12704"/>
    </source>
</evidence>
<evidence type="ECO:0000256" key="1">
    <source>
        <dbReference type="ARBA" id="ARBA00004651"/>
    </source>
</evidence>
<evidence type="ECO:0000256" key="4">
    <source>
        <dbReference type="ARBA" id="ARBA00022989"/>
    </source>
</evidence>
<feature type="transmembrane region" description="Helical" evidence="6">
    <location>
        <begin position="64"/>
        <end position="87"/>
    </location>
</feature>
<evidence type="ECO:0000256" key="3">
    <source>
        <dbReference type="ARBA" id="ARBA00022692"/>
    </source>
</evidence>
<dbReference type="RefSeq" id="WP_206231199.1">
    <property type="nucleotide sequence ID" value="NZ_JAFIWB010000048.1"/>
</dbReference>
<dbReference type="Pfam" id="PF02687">
    <property type="entry name" value="FtsX"/>
    <property type="match status" value="1"/>
</dbReference>
<proteinExistence type="predicted"/>
<evidence type="ECO:0000313" key="9">
    <source>
        <dbReference type="EMBL" id="MBN6104930.1"/>
    </source>
</evidence>
<dbReference type="Proteomes" id="UP000695802">
    <property type="component" value="Unassembled WGS sequence"/>
</dbReference>
<feature type="transmembrane region" description="Helical" evidence="6">
    <location>
        <begin position="304"/>
        <end position="329"/>
    </location>
</feature>
<accession>A0ABS3B8I6</accession>
<protein>
    <submittedName>
        <fullName evidence="9">ABC transporter permease</fullName>
    </submittedName>
</protein>
<dbReference type="Pfam" id="PF12704">
    <property type="entry name" value="MacB_PCD"/>
    <property type="match status" value="1"/>
</dbReference>
<feature type="transmembrane region" description="Helical" evidence="6">
    <location>
        <begin position="26"/>
        <end position="43"/>
    </location>
</feature>
<feature type="transmembrane region" description="Helical" evidence="6">
    <location>
        <begin position="407"/>
        <end position="425"/>
    </location>
</feature>
<evidence type="ECO:0000256" key="6">
    <source>
        <dbReference type="SAM" id="Phobius"/>
    </source>
</evidence>
<dbReference type="InterPro" id="IPR003838">
    <property type="entry name" value="ABC3_permease_C"/>
</dbReference>
<evidence type="ECO:0000256" key="2">
    <source>
        <dbReference type="ARBA" id="ARBA00022475"/>
    </source>
</evidence>
<sequence length="435" mass="45378">MKNLLVNLALVLLSAAAIATLMVLPMIAVLAAVIALALWMGLTSSGRRAGSVTLISLSTLRGRLGSSSVIVVGMAGVVGVLIALLAMGEGFRATLQGSGRDDTAIVTRSGAVAESSSALVRSDIDVISQAPGVERGEGGDALMSAELVVPVNVSARSGGESSNIALRGVDPFAWTLRPTLKIVEGRAFKPGLHELVVGRSARVRFAGLNPGDDVKLGTEVWRVVGVFESGQAYDSELWGDRQSVAATYRRGSSVSSVQLKLAGSNGLRQLQAALQSDPRITVEAVTTREFFARQSKSLFELTKIVGLAVGIIMGIGALFGALNCMFAAVGNRAREIATLRALGFQGVPVVISVMLEAMLLALVGGVLGAVLVWLIFNGHTVSTLNGFNQFAFQFKVSPELVLSGLKWALAIGFIGGLFPAVHAANMQLAEALRES</sequence>
<dbReference type="InterPro" id="IPR025857">
    <property type="entry name" value="MacB_PCD"/>
</dbReference>
<comment type="caution">
    <text evidence="9">The sequence shown here is derived from an EMBL/GenBank/DDBJ whole genome shotgun (WGS) entry which is preliminary data.</text>
</comment>
<feature type="transmembrane region" description="Helical" evidence="6">
    <location>
        <begin position="349"/>
        <end position="376"/>
    </location>
</feature>
<name>A0ABS3B8I6_9XANT</name>
<keyword evidence="4 6" id="KW-1133">Transmembrane helix</keyword>
<keyword evidence="3 6" id="KW-0812">Transmembrane</keyword>
<evidence type="ECO:0000313" key="10">
    <source>
        <dbReference type="Proteomes" id="UP000695802"/>
    </source>
</evidence>
<dbReference type="PANTHER" id="PTHR30572">
    <property type="entry name" value="MEMBRANE COMPONENT OF TRANSPORTER-RELATED"/>
    <property type="match status" value="1"/>
</dbReference>
<keyword evidence="10" id="KW-1185">Reference proteome</keyword>
<organism evidence="9 10">
    <name type="scientific">Xanthomonas bonasiae</name>
    <dbReference type="NCBI Taxonomy" id="2810351"/>
    <lineage>
        <taxon>Bacteria</taxon>
        <taxon>Pseudomonadati</taxon>
        <taxon>Pseudomonadota</taxon>
        <taxon>Gammaproteobacteria</taxon>
        <taxon>Lysobacterales</taxon>
        <taxon>Lysobacteraceae</taxon>
        <taxon>Xanthomonas</taxon>
    </lineage>
</organism>
<keyword evidence="2" id="KW-1003">Cell membrane</keyword>
<dbReference type="PANTHER" id="PTHR30572:SF15">
    <property type="entry name" value="ABC TRANSPORTER PERMEASE"/>
    <property type="match status" value="1"/>
</dbReference>
<gene>
    <name evidence="9" type="ORF">JR064_22530</name>
</gene>
<feature type="domain" description="ABC3 transporter permease C-terminal" evidence="7">
    <location>
        <begin position="309"/>
        <end position="427"/>
    </location>
</feature>
<dbReference type="InterPro" id="IPR050250">
    <property type="entry name" value="Macrolide_Exporter_MacB"/>
</dbReference>
<dbReference type="EMBL" id="JAFIWB010000048">
    <property type="protein sequence ID" value="MBN6104930.1"/>
    <property type="molecule type" value="Genomic_DNA"/>
</dbReference>
<evidence type="ECO:0000259" key="7">
    <source>
        <dbReference type="Pfam" id="PF02687"/>
    </source>
</evidence>